<keyword evidence="2" id="KW-1185">Reference proteome</keyword>
<protein>
    <submittedName>
        <fullName evidence="1">YqzE family protein</fullName>
    </submittedName>
</protein>
<dbReference type="RefSeq" id="WP_308647312.1">
    <property type="nucleotide sequence ID" value="NZ_JAHNZO010000044.1"/>
</dbReference>
<reference evidence="1 2" key="1">
    <citation type="submission" date="2024-09" db="EMBL/GenBank/DDBJ databases">
        <authorList>
            <person name="Makale K.P.P."/>
            <person name="Makhzoum A."/>
            <person name="Rantong G."/>
            <person name="Rahube T.O."/>
        </authorList>
    </citation>
    <scope>NUCLEOTIDE SEQUENCE [LARGE SCALE GENOMIC DNA]</scope>
    <source>
        <strain evidence="1 2">KM_D13</strain>
    </source>
</reference>
<dbReference type="Proteomes" id="UP001575622">
    <property type="component" value="Unassembled WGS sequence"/>
</dbReference>
<organism evidence="1 2">
    <name type="scientific">Paenibacillus oleatilyticus</name>
    <dbReference type="NCBI Taxonomy" id="2594886"/>
    <lineage>
        <taxon>Bacteria</taxon>
        <taxon>Bacillati</taxon>
        <taxon>Bacillota</taxon>
        <taxon>Bacilli</taxon>
        <taxon>Bacillales</taxon>
        <taxon>Paenibacillaceae</taxon>
        <taxon>Paenibacillus</taxon>
    </lineage>
</organism>
<evidence type="ECO:0000313" key="1">
    <source>
        <dbReference type="EMBL" id="MFB0846546.1"/>
    </source>
</evidence>
<dbReference type="Pfam" id="PF14038">
    <property type="entry name" value="YqzE"/>
    <property type="match status" value="1"/>
</dbReference>
<dbReference type="InterPro" id="IPR025622">
    <property type="entry name" value="YqzE"/>
</dbReference>
<evidence type="ECO:0000313" key="2">
    <source>
        <dbReference type="Proteomes" id="UP001575622"/>
    </source>
</evidence>
<dbReference type="EMBL" id="JBHDLN010000022">
    <property type="protein sequence ID" value="MFB0846546.1"/>
    <property type="molecule type" value="Genomic_DNA"/>
</dbReference>
<gene>
    <name evidence="1" type="ORF">ACEU3E_30560</name>
</gene>
<accession>A0ABV4VA91</accession>
<sequence>MSGKVAKSDELVKYVTERFVRYIEMPKEVRRQVRADRREGKEPWQYRWFGMLPVAIGMWTKPLREGARRLGRSLGKRTERWRQQRIK</sequence>
<proteinExistence type="predicted"/>
<comment type="caution">
    <text evidence="1">The sequence shown here is derived from an EMBL/GenBank/DDBJ whole genome shotgun (WGS) entry which is preliminary data.</text>
</comment>
<name>A0ABV4VA91_9BACL</name>